<gene>
    <name evidence="1" type="ORF">SAMN05428964_102343</name>
</gene>
<reference evidence="1 2" key="1">
    <citation type="submission" date="2017-08" db="EMBL/GenBank/DDBJ databases">
        <authorList>
            <person name="de Groot N.N."/>
        </authorList>
    </citation>
    <scope>NUCLEOTIDE SEQUENCE [LARGE SCALE GENOMIC DNA]</scope>
    <source>
        <strain evidence="1 2">USBA 78</strain>
    </source>
</reference>
<accession>A0A285T5D5</accession>
<dbReference type="AlphaFoldDB" id="A0A285T5D5"/>
<evidence type="ECO:0000313" key="1">
    <source>
        <dbReference type="EMBL" id="SOC16581.1"/>
    </source>
</evidence>
<sequence>MATLALKDTTTIEREVRVNWFTNLVHALQVAVIMKASKARTHDELMTEWNNAWRQVEG</sequence>
<dbReference type="RefSeq" id="WP_156484574.1">
    <property type="nucleotide sequence ID" value="NZ_DFMA01000005.1"/>
</dbReference>
<organism evidence="1 2">
    <name type="scientific">Thalassospira xiamenensis</name>
    <dbReference type="NCBI Taxonomy" id="220697"/>
    <lineage>
        <taxon>Bacteria</taxon>
        <taxon>Pseudomonadati</taxon>
        <taxon>Pseudomonadota</taxon>
        <taxon>Alphaproteobacteria</taxon>
        <taxon>Rhodospirillales</taxon>
        <taxon>Thalassospiraceae</taxon>
        <taxon>Thalassospira</taxon>
    </lineage>
</organism>
<dbReference type="Proteomes" id="UP000219068">
    <property type="component" value="Unassembled WGS sequence"/>
</dbReference>
<dbReference type="EMBL" id="OBMM01000002">
    <property type="protein sequence ID" value="SOC16581.1"/>
    <property type="molecule type" value="Genomic_DNA"/>
</dbReference>
<protein>
    <submittedName>
        <fullName evidence="1">Uncharacterized protein</fullName>
    </submittedName>
</protein>
<name>A0A285T5D5_9PROT</name>
<evidence type="ECO:0000313" key="2">
    <source>
        <dbReference type="Proteomes" id="UP000219068"/>
    </source>
</evidence>
<proteinExistence type="predicted"/>